<dbReference type="AlphaFoldDB" id="A0A5K1UCP8"/>
<dbReference type="VEuPathDB" id="AmoebaDB:EHI_153010"/>
<evidence type="ECO:0000259" key="1">
    <source>
        <dbReference type="PROSITE" id="PS51205"/>
    </source>
</evidence>
<name>A0A5K1UCP8_ENTHI</name>
<gene>
    <name evidence="2" type="ORF">CL6EHI_153010</name>
</gene>
<dbReference type="VEuPathDB" id="AmoebaDB:KM1_054950"/>
<dbReference type="InterPro" id="IPR037191">
    <property type="entry name" value="VPS9_dom_sf"/>
</dbReference>
<comment type="caution">
    <text evidence="2">The sequence shown here is derived from an EMBL/GenBank/DDBJ whole genome shotgun (WGS) entry which is preliminary data.</text>
</comment>
<dbReference type="InterPro" id="IPR003123">
    <property type="entry name" value="VPS9"/>
</dbReference>
<dbReference type="Pfam" id="PF02204">
    <property type="entry name" value="VPS9"/>
    <property type="match status" value="1"/>
</dbReference>
<evidence type="ECO:0000313" key="2">
    <source>
        <dbReference type="EMBL" id="GAT91554.1"/>
    </source>
</evidence>
<dbReference type="PROSITE" id="PS51205">
    <property type="entry name" value="VPS9"/>
    <property type="match status" value="1"/>
</dbReference>
<dbReference type="SUPFAM" id="SSF109993">
    <property type="entry name" value="VPS9 domain"/>
    <property type="match status" value="1"/>
</dbReference>
<protein>
    <recommendedName>
        <fullName evidence="1">VPS9 domain-containing protein</fullName>
    </recommendedName>
</protein>
<dbReference type="VEuPathDB" id="AmoebaDB:EHI8A_026270"/>
<evidence type="ECO:0000313" key="3">
    <source>
        <dbReference type="Proteomes" id="UP000078387"/>
    </source>
</evidence>
<dbReference type="Gene3D" id="1.20.1050.80">
    <property type="entry name" value="VPS9 domain"/>
    <property type="match status" value="1"/>
</dbReference>
<sequence length="272" mass="31189">MQKTAKEVDDHLKKIIKIYLKDNKQKELIEEVFESIADCPSHPLLDVIECSIQALMANISRIGILKKSENSQIAAHIKTLIAQTASELKEQIANHFHIKKSDELTPFIEDILFELCFDSVKDIFIKKEEKNDERYELQVLKLGSQNLGHILHLEPPKYPKDSLDIVFDRSLKTIKMLEDVTTLIKARELIVKLHKTIIDDMAKYNNGQTPIDFATDDFINVIIFLILRSHVKNPFGMTSLLDGFMTNNDDCSEFGFSMFNLQIGVKTIINKL</sequence>
<dbReference type="OMA" id="DGFMTNS"/>
<dbReference type="VEuPathDB" id="AmoebaDB:EHI7A_012380"/>
<proteinExistence type="predicted"/>
<reference evidence="2 3" key="1">
    <citation type="submission" date="2016-05" db="EMBL/GenBank/DDBJ databases">
        <title>First whole genome sequencing of Entamoeba histolytica HM1:IMSS-clone-6.</title>
        <authorList>
            <person name="Mukherjee Avik.K."/>
            <person name="Izumyama S."/>
            <person name="Nakada-Tsukui K."/>
            <person name="Nozaki T."/>
        </authorList>
    </citation>
    <scope>NUCLEOTIDE SEQUENCE [LARGE SCALE GENOMIC DNA]</scope>
    <source>
        <strain evidence="2 3">HM1:IMSS clone 6</strain>
    </source>
</reference>
<feature type="domain" description="VPS9" evidence="1">
    <location>
        <begin position="129"/>
        <end position="272"/>
    </location>
</feature>
<accession>A0A5K1UCP8</accession>
<dbReference type="VEuPathDB" id="AmoebaDB:EHI5A_006690"/>
<dbReference type="Proteomes" id="UP000078387">
    <property type="component" value="Unassembled WGS sequence"/>
</dbReference>
<organism evidence="2 3">
    <name type="scientific">Entamoeba histolytica</name>
    <dbReference type="NCBI Taxonomy" id="5759"/>
    <lineage>
        <taxon>Eukaryota</taxon>
        <taxon>Amoebozoa</taxon>
        <taxon>Evosea</taxon>
        <taxon>Archamoebae</taxon>
        <taxon>Mastigamoebida</taxon>
        <taxon>Entamoebidae</taxon>
        <taxon>Entamoeba</taxon>
    </lineage>
</organism>
<dbReference type="EMBL" id="BDEQ01000001">
    <property type="protein sequence ID" value="GAT91554.1"/>
    <property type="molecule type" value="Genomic_DNA"/>
</dbReference>